<comment type="similarity">
    <text evidence="1 4">Belongs to the enoyl-CoA hydratase/isomerase family.</text>
</comment>
<dbReference type="InterPro" id="IPR029045">
    <property type="entry name" value="ClpP/crotonase-like_dom_sf"/>
</dbReference>
<dbReference type="NCBIfam" id="NF006100">
    <property type="entry name" value="PRK08252.1"/>
    <property type="match status" value="1"/>
</dbReference>
<comment type="caution">
    <text evidence="5">The sequence shown here is derived from an EMBL/GenBank/DDBJ whole genome shotgun (WGS) entry which is preliminary data.</text>
</comment>
<dbReference type="SUPFAM" id="SSF52096">
    <property type="entry name" value="ClpP/crotonase"/>
    <property type="match status" value="1"/>
</dbReference>
<proteinExistence type="inferred from homology"/>
<dbReference type="Proteomes" id="UP001501079">
    <property type="component" value="Unassembled WGS sequence"/>
</dbReference>
<evidence type="ECO:0000256" key="1">
    <source>
        <dbReference type="ARBA" id="ARBA00005254"/>
    </source>
</evidence>
<protein>
    <submittedName>
        <fullName evidence="5">Crotonase/enoyl-CoA hydratase family protein</fullName>
    </submittedName>
</protein>
<dbReference type="EMBL" id="BAABBW010000003">
    <property type="protein sequence ID" value="GAA4175151.1"/>
    <property type="molecule type" value="Genomic_DNA"/>
</dbReference>
<organism evidence="5 6">
    <name type="scientific">Gryllotalpicola koreensis</name>
    <dbReference type="NCBI Taxonomy" id="993086"/>
    <lineage>
        <taxon>Bacteria</taxon>
        <taxon>Bacillati</taxon>
        <taxon>Actinomycetota</taxon>
        <taxon>Actinomycetes</taxon>
        <taxon>Micrococcales</taxon>
        <taxon>Microbacteriaceae</taxon>
        <taxon>Gryllotalpicola</taxon>
    </lineage>
</organism>
<evidence type="ECO:0000256" key="2">
    <source>
        <dbReference type="ARBA" id="ARBA00023098"/>
    </source>
</evidence>
<name>A0ABP8A0U8_9MICO</name>
<evidence type="ECO:0000256" key="4">
    <source>
        <dbReference type="RuleBase" id="RU003707"/>
    </source>
</evidence>
<evidence type="ECO:0000313" key="6">
    <source>
        <dbReference type="Proteomes" id="UP001501079"/>
    </source>
</evidence>
<evidence type="ECO:0000256" key="3">
    <source>
        <dbReference type="ARBA" id="ARBA00023239"/>
    </source>
</evidence>
<reference evidence="6" key="1">
    <citation type="journal article" date="2019" name="Int. J. Syst. Evol. Microbiol.">
        <title>The Global Catalogue of Microorganisms (GCM) 10K type strain sequencing project: providing services to taxonomists for standard genome sequencing and annotation.</title>
        <authorList>
            <consortium name="The Broad Institute Genomics Platform"/>
            <consortium name="The Broad Institute Genome Sequencing Center for Infectious Disease"/>
            <person name="Wu L."/>
            <person name="Ma J."/>
        </authorList>
    </citation>
    <scope>NUCLEOTIDE SEQUENCE [LARGE SCALE GENOMIC DNA]</scope>
    <source>
        <strain evidence="6">JCM 17591</strain>
    </source>
</reference>
<accession>A0ABP8A0U8</accession>
<sequence>MAETTRDSTPIDTPTAAPIPIACDGAVLAEQHEHTLLVTINRPEARNAVNVNVTLGIGEALDYAEGQPEIRTVIITGAGDKAFCAGADLKEVAAGAGGLDDPRAERWGFAGFVRHAISKPIIAAVNGFALGGGTEISLASDLIVAADSATFGLPEVKRGIFAAAGGAFRLPRQLPYKVALEAMLTAQPITAQRAYELGLVNRVVPLERLLDEAFALAELINANAPLSVQVTKRIAREITDGRFAAEDDDWARSTAEGAFLMTTGDAKEGPRAFAEKRAPQWQGK</sequence>
<gene>
    <name evidence="5" type="ORF">GCM10022287_20120</name>
</gene>
<dbReference type="Gene3D" id="1.10.12.10">
    <property type="entry name" value="Lyase 2-enoyl-coa Hydratase, Chain A, domain 2"/>
    <property type="match status" value="1"/>
</dbReference>
<dbReference type="InterPro" id="IPR014748">
    <property type="entry name" value="Enoyl-CoA_hydra_C"/>
</dbReference>
<dbReference type="PROSITE" id="PS00166">
    <property type="entry name" value="ENOYL_COA_HYDRATASE"/>
    <property type="match status" value="1"/>
</dbReference>
<keyword evidence="6" id="KW-1185">Reference proteome</keyword>
<dbReference type="Gene3D" id="3.90.226.10">
    <property type="entry name" value="2-enoyl-CoA Hydratase, Chain A, domain 1"/>
    <property type="match status" value="1"/>
</dbReference>
<dbReference type="RefSeq" id="WP_344753952.1">
    <property type="nucleotide sequence ID" value="NZ_BAABBW010000003.1"/>
</dbReference>
<dbReference type="CDD" id="cd06558">
    <property type="entry name" value="crotonase-like"/>
    <property type="match status" value="1"/>
</dbReference>
<keyword evidence="3" id="KW-0456">Lyase</keyword>
<dbReference type="PANTHER" id="PTHR11941">
    <property type="entry name" value="ENOYL-COA HYDRATASE-RELATED"/>
    <property type="match status" value="1"/>
</dbReference>
<keyword evidence="2" id="KW-0443">Lipid metabolism</keyword>
<dbReference type="InterPro" id="IPR018376">
    <property type="entry name" value="Enoyl-CoA_hyd/isom_CS"/>
</dbReference>
<evidence type="ECO:0000313" key="5">
    <source>
        <dbReference type="EMBL" id="GAA4175151.1"/>
    </source>
</evidence>
<dbReference type="InterPro" id="IPR001753">
    <property type="entry name" value="Enoyl-CoA_hydra/iso"/>
</dbReference>
<dbReference type="PANTHER" id="PTHR11941:SF169">
    <property type="entry name" value="(7AS)-7A-METHYL-1,5-DIOXO-2,3,5,6,7,7A-HEXAHYDRO-1H-INDENE-CARBOXYL-COA HYDROLASE"/>
    <property type="match status" value="1"/>
</dbReference>
<dbReference type="Pfam" id="PF00378">
    <property type="entry name" value="ECH_1"/>
    <property type="match status" value="1"/>
</dbReference>